<dbReference type="Gene3D" id="1.20.990.10">
    <property type="entry name" value="NADPH-cytochrome p450 Reductase, Chain A, domain 3"/>
    <property type="match status" value="1"/>
</dbReference>
<organism evidence="16">
    <name type="scientific">Cuerna arida</name>
    <dbReference type="NCBI Taxonomy" id="1464854"/>
    <lineage>
        <taxon>Eukaryota</taxon>
        <taxon>Metazoa</taxon>
        <taxon>Ecdysozoa</taxon>
        <taxon>Arthropoda</taxon>
        <taxon>Hexapoda</taxon>
        <taxon>Insecta</taxon>
        <taxon>Pterygota</taxon>
        <taxon>Neoptera</taxon>
        <taxon>Paraneoptera</taxon>
        <taxon>Hemiptera</taxon>
        <taxon>Auchenorrhyncha</taxon>
        <taxon>Membracoidea</taxon>
        <taxon>Cicadellidae</taxon>
        <taxon>Cicadellinae</taxon>
        <taxon>Proconiini</taxon>
        <taxon>Cuerna</taxon>
    </lineage>
</organism>
<feature type="binding site" evidence="13">
    <location>
        <position position="451"/>
    </location>
    <ligand>
        <name>NADP(+)</name>
        <dbReference type="ChEBI" id="CHEBI:58349"/>
    </ligand>
</feature>
<evidence type="ECO:0000256" key="13">
    <source>
        <dbReference type="HAMAP-Rule" id="MF_03178"/>
    </source>
</evidence>
<dbReference type="PROSITE" id="PS50902">
    <property type="entry name" value="FLAVODOXIN_LIKE"/>
    <property type="match status" value="1"/>
</dbReference>
<dbReference type="AlphaFoldDB" id="A0A1B6FFU5"/>
<dbReference type="GO" id="GO:0016226">
    <property type="term" value="P:iron-sulfur cluster assembly"/>
    <property type="evidence" value="ECO:0007669"/>
    <property type="project" value="UniProtKB-UniRule"/>
</dbReference>
<dbReference type="InterPro" id="IPR008254">
    <property type="entry name" value="Flavodoxin/NO_synth"/>
</dbReference>
<dbReference type="InterPro" id="IPR001709">
    <property type="entry name" value="Flavoprot_Pyr_Nucl_cyt_Rdtase"/>
</dbReference>
<evidence type="ECO:0000256" key="5">
    <source>
        <dbReference type="ARBA" id="ARBA00022630"/>
    </source>
</evidence>
<dbReference type="InterPro" id="IPR017938">
    <property type="entry name" value="Riboflavin_synthase-like_b-brl"/>
</dbReference>
<dbReference type="Gene3D" id="3.40.50.360">
    <property type="match status" value="1"/>
</dbReference>
<dbReference type="SUPFAM" id="SSF52343">
    <property type="entry name" value="Ferredoxin reductase-like, C-terminal NADP-linked domain"/>
    <property type="match status" value="1"/>
</dbReference>
<feature type="domain" description="Flavodoxin-like" evidence="14">
    <location>
        <begin position="8"/>
        <end position="152"/>
    </location>
</feature>
<dbReference type="GO" id="GO:0160246">
    <property type="term" value="F:NADPH-iron-sulfur [2Fe-2S] protein oxidoreductase activity"/>
    <property type="evidence" value="ECO:0007669"/>
    <property type="project" value="InterPro"/>
</dbReference>
<evidence type="ECO:0000313" key="16">
    <source>
        <dbReference type="EMBL" id="JAS49055.1"/>
    </source>
</evidence>
<feature type="binding site" evidence="13">
    <location>
        <position position="134"/>
    </location>
    <ligand>
        <name>FMN</name>
        <dbReference type="ChEBI" id="CHEBI:58210"/>
    </ligand>
</feature>
<evidence type="ECO:0000256" key="10">
    <source>
        <dbReference type="ARBA" id="ARBA00052174"/>
    </source>
</evidence>
<comment type="caution">
    <text evidence="13">Lacks conserved residue(s) required for the propagation of feature annotation.</text>
</comment>
<keyword evidence="9 13" id="KW-0560">Oxidoreductase</keyword>
<feature type="binding site" evidence="13">
    <location>
        <begin position="376"/>
        <end position="379"/>
    </location>
    <ligand>
        <name>FAD</name>
        <dbReference type="ChEBI" id="CHEBI:57692"/>
    </ligand>
</feature>
<dbReference type="PROSITE" id="PS51384">
    <property type="entry name" value="FAD_FR"/>
    <property type="match status" value="1"/>
</dbReference>
<keyword evidence="7 13" id="KW-0274">FAD</keyword>
<evidence type="ECO:0000256" key="6">
    <source>
        <dbReference type="ARBA" id="ARBA00022643"/>
    </source>
</evidence>
<feature type="binding site" evidence="13">
    <location>
        <begin position="61"/>
        <end position="64"/>
    </location>
    <ligand>
        <name>FMN</name>
        <dbReference type="ChEBI" id="CHEBI:58210"/>
    </ligand>
</feature>
<dbReference type="SUPFAM" id="SSF63380">
    <property type="entry name" value="Riboflavin synthase domain-like"/>
    <property type="match status" value="1"/>
</dbReference>
<dbReference type="InterPro" id="IPR028879">
    <property type="entry name" value="NDOR1"/>
</dbReference>
<evidence type="ECO:0000259" key="14">
    <source>
        <dbReference type="PROSITE" id="PS50902"/>
    </source>
</evidence>
<comment type="function">
    <text evidence="11">NADPH-dependent reductase which is a central component of the cytosolic iron-sulfur (Fe-S) protein assembly (CIA) machinery. Transfers electrons from NADPH via its FAD and FMN prosthetic groups to the [2Fe-2S] cluster of CIAPIN1, another key component of the CIA machinery. In turn, this reduced cluster provides electrons for assembly of cytosolic iron-sulfur cluster proteins. It can also reduce the [2Fe-2S] cluster of CISD1 and activate this protein implicated in Fe/S cluster repair. In vitro can fully activate methionine synthase/MTR in the presence of soluble cytochrome b5/CYB5A.</text>
</comment>
<keyword evidence="5 13" id="KW-0285">Flavoprotein</keyword>
<comment type="similarity">
    <text evidence="13">In the C-terminal section; belongs to the flavoprotein pyridine nucleotide cytochrome reductase family.</text>
</comment>
<evidence type="ECO:0000256" key="8">
    <source>
        <dbReference type="ARBA" id="ARBA00022857"/>
    </source>
</evidence>
<accession>A0A1B6FFU5</accession>
<dbReference type="Gene3D" id="2.40.30.10">
    <property type="entry name" value="Translation factors"/>
    <property type="match status" value="1"/>
</dbReference>
<dbReference type="Pfam" id="PF00258">
    <property type="entry name" value="Flavodoxin_1"/>
    <property type="match status" value="1"/>
</dbReference>
<feature type="binding site" evidence="13">
    <location>
        <begin position="515"/>
        <end position="519"/>
    </location>
    <ligand>
        <name>NADP(+)</name>
        <dbReference type="ChEBI" id="CHEBI:58349"/>
    </ligand>
</feature>
<dbReference type="GO" id="GO:0005829">
    <property type="term" value="C:cytosol"/>
    <property type="evidence" value="ECO:0007669"/>
    <property type="project" value="TreeGrafter"/>
</dbReference>
<feature type="binding site" evidence="13">
    <location>
        <begin position="509"/>
        <end position="510"/>
    </location>
    <ligand>
        <name>NADP(+)</name>
        <dbReference type="ChEBI" id="CHEBI:58349"/>
    </ligand>
</feature>
<dbReference type="InterPro" id="IPR001433">
    <property type="entry name" value="OxRdtase_FAD/NAD-bd"/>
</dbReference>
<dbReference type="InterPro" id="IPR001094">
    <property type="entry name" value="Flavdoxin-like"/>
</dbReference>
<dbReference type="GO" id="GO:0050661">
    <property type="term" value="F:NADP binding"/>
    <property type="evidence" value="ECO:0007669"/>
    <property type="project" value="UniProtKB-UniRule"/>
</dbReference>
<dbReference type="EMBL" id="GECZ01020714">
    <property type="protein sequence ID" value="JAS49055.1"/>
    <property type="molecule type" value="Transcribed_RNA"/>
</dbReference>
<feature type="binding site" evidence="13">
    <location>
        <position position="344"/>
    </location>
    <ligand>
        <name>FAD</name>
        <dbReference type="ChEBI" id="CHEBI:57692"/>
    </ligand>
</feature>
<evidence type="ECO:0000256" key="2">
    <source>
        <dbReference type="ARBA" id="ARBA00001974"/>
    </source>
</evidence>
<dbReference type="EC" id="1.18.1.-" evidence="13"/>
<evidence type="ECO:0000256" key="11">
    <source>
        <dbReference type="ARBA" id="ARBA00059862"/>
    </source>
</evidence>
<dbReference type="PRINTS" id="PR00369">
    <property type="entry name" value="FLAVODOXIN"/>
</dbReference>
<dbReference type="InterPro" id="IPR029039">
    <property type="entry name" value="Flavoprotein-like_sf"/>
</dbReference>
<evidence type="ECO:0000256" key="9">
    <source>
        <dbReference type="ARBA" id="ARBA00023002"/>
    </source>
</evidence>
<dbReference type="HAMAP" id="MF_03178">
    <property type="entry name" value="NDOR1"/>
    <property type="match status" value="1"/>
</dbReference>
<reference evidence="16" key="1">
    <citation type="submission" date="2015-11" db="EMBL/GenBank/DDBJ databases">
        <title>De novo transcriptome assembly of four potential Pierce s Disease insect vectors from Arizona vineyards.</title>
        <authorList>
            <person name="Tassone E.E."/>
        </authorList>
    </citation>
    <scope>NUCLEOTIDE SEQUENCE</scope>
</reference>
<dbReference type="GO" id="GO:0005634">
    <property type="term" value="C:nucleus"/>
    <property type="evidence" value="ECO:0007669"/>
    <property type="project" value="UniProtKB-ARBA"/>
</dbReference>
<comment type="similarity">
    <text evidence="13">In the N-terminal section; belongs to the flavodoxin family.</text>
</comment>
<dbReference type="GO" id="GO:0016651">
    <property type="term" value="F:oxidoreductase activity, acting on NAD(P)H"/>
    <property type="evidence" value="ECO:0007669"/>
    <property type="project" value="UniProtKB-UniRule"/>
</dbReference>
<comment type="cofactor">
    <cofactor evidence="2 13">
        <name>FAD</name>
        <dbReference type="ChEBI" id="CHEBI:57692"/>
    </cofactor>
</comment>
<dbReference type="InterPro" id="IPR017927">
    <property type="entry name" value="FAD-bd_FR_type"/>
</dbReference>
<comment type="cofactor">
    <cofactor evidence="1 13">
        <name>FMN</name>
        <dbReference type="ChEBI" id="CHEBI:58210"/>
    </cofactor>
</comment>
<evidence type="ECO:0000256" key="4">
    <source>
        <dbReference type="ARBA" id="ARBA00022490"/>
    </source>
</evidence>
<keyword evidence="8 13" id="KW-0521">NADP</keyword>
<evidence type="ECO:0000256" key="7">
    <source>
        <dbReference type="ARBA" id="ARBA00022827"/>
    </source>
</evidence>
<evidence type="ECO:0000259" key="15">
    <source>
        <dbReference type="PROSITE" id="PS51384"/>
    </source>
</evidence>
<keyword evidence="6 13" id="KW-0288">FMN</keyword>
<dbReference type="FunFam" id="1.20.990.10:FF:000008">
    <property type="entry name" value="NADPH-dependent diflavin oxidoreductase 1"/>
    <property type="match status" value="1"/>
</dbReference>
<evidence type="ECO:0000256" key="3">
    <source>
        <dbReference type="ARBA" id="ARBA00004496"/>
    </source>
</evidence>
<gene>
    <name evidence="16" type="ORF">g.18875</name>
</gene>
<name>A0A1B6FFU5_9HEMI</name>
<dbReference type="InterPro" id="IPR003097">
    <property type="entry name" value="CysJ-like_FAD-binding"/>
</dbReference>
<comment type="subcellular location">
    <subcellularLocation>
        <location evidence="3 13">Cytoplasm</location>
    </subcellularLocation>
</comment>
<feature type="binding site" evidence="13">
    <location>
        <position position="589"/>
    </location>
    <ligand>
        <name>FAD</name>
        <dbReference type="ChEBI" id="CHEBI:57692"/>
    </ligand>
</feature>
<keyword evidence="4 13" id="KW-0963">Cytoplasm</keyword>
<dbReference type="InterPro" id="IPR039261">
    <property type="entry name" value="FNR_nucleotide-bd"/>
</dbReference>
<dbReference type="Gene3D" id="3.40.50.80">
    <property type="entry name" value="Nucleotide-binding domain of ferredoxin-NADP reductase (FNR) module"/>
    <property type="match status" value="1"/>
</dbReference>
<evidence type="ECO:0000256" key="1">
    <source>
        <dbReference type="ARBA" id="ARBA00001917"/>
    </source>
</evidence>
<comment type="catalytic activity">
    <reaction evidence="10">
        <text>2 oxidized [2Fe-2S]-[protein] + NADPH = 2 reduced [2Fe-2S]-[protein] + NADP(+) + H(+)</text>
        <dbReference type="Rhea" id="RHEA:67716"/>
        <dbReference type="Rhea" id="RHEA-COMP:17327"/>
        <dbReference type="Rhea" id="RHEA-COMP:17328"/>
        <dbReference type="ChEBI" id="CHEBI:15378"/>
        <dbReference type="ChEBI" id="CHEBI:33737"/>
        <dbReference type="ChEBI" id="CHEBI:33738"/>
        <dbReference type="ChEBI" id="CHEBI:57783"/>
        <dbReference type="ChEBI" id="CHEBI:58349"/>
    </reaction>
    <physiologicalReaction direction="left-to-right" evidence="10">
        <dbReference type="Rhea" id="RHEA:67717"/>
    </physiologicalReaction>
</comment>
<dbReference type="FunFam" id="3.40.50.80:FF:000032">
    <property type="entry name" value="NADPH-dependent diflavin oxidoreductase 1"/>
    <property type="match status" value="1"/>
</dbReference>
<feature type="binding site" evidence="13">
    <location>
        <begin position="410"/>
        <end position="413"/>
    </location>
    <ligand>
        <name>FAD</name>
        <dbReference type="ChEBI" id="CHEBI:57692"/>
    </ligand>
</feature>
<protein>
    <recommendedName>
        <fullName evidence="13">NADPH-dependent diflavin oxidoreductase 1</fullName>
        <ecNumber evidence="13">1.18.1.-</ecNumber>
    </recommendedName>
    <alternativeName>
        <fullName evidence="13">NADPH-dependent FMN and FAD-containing oxidoreductase</fullName>
    </alternativeName>
</protein>
<dbReference type="GO" id="GO:0050660">
    <property type="term" value="F:flavin adenine dinucleotide binding"/>
    <property type="evidence" value="ECO:0007669"/>
    <property type="project" value="UniProtKB-UniRule"/>
</dbReference>
<comment type="function">
    <text evidence="13">NADPH-dependent reductase which is a central component of the cytosolic iron-sulfur (Fe-S) protein assembly (CIA) machinery. Transfers electrons from NADPH via its FAD and FMN prosthetic groups to the [2Fe-2S] cluster of the anamorsin/DRE2 homolog, another key component of the CIA machinery. In turn, this reduced cluster provides electrons for assembly of cytosolic iron-sulfur cluster proteins.</text>
</comment>
<dbReference type="PANTHER" id="PTHR19384">
    <property type="entry name" value="NITRIC OXIDE SYNTHASE-RELATED"/>
    <property type="match status" value="1"/>
</dbReference>
<dbReference type="FunFam" id="3.40.50.360:FF:000015">
    <property type="entry name" value="NADPH-dependent diflavin oxidoreductase 1"/>
    <property type="match status" value="1"/>
</dbReference>
<comment type="subunit">
    <text evidence="12">Interacts with CIAPIN1; as part of the cytosolic iron-sulfur (Fe-S) protein assembly (CIA) machinery. Interacts with DCPS.</text>
</comment>
<dbReference type="PANTHER" id="PTHR19384:SF10">
    <property type="entry name" value="NADPH-DEPENDENT DIFLAVIN OXIDOREDUCTASE 1"/>
    <property type="match status" value="1"/>
</dbReference>
<dbReference type="PRINTS" id="PR00371">
    <property type="entry name" value="FPNCR"/>
</dbReference>
<comment type="similarity">
    <text evidence="13">Belongs to the NADPH-dependent diflavin oxidoreductase NDOR1 family.</text>
</comment>
<dbReference type="GO" id="GO:0010181">
    <property type="term" value="F:FMN binding"/>
    <property type="evidence" value="ECO:0007669"/>
    <property type="project" value="UniProtKB-UniRule"/>
</dbReference>
<feature type="binding site" evidence="13">
    <location>
        <begin position="99"/>
        <end position="108"/>
    </location>
    <ligand>
        <name>FMN</name>
        <dbReference type="ChEBI" id="CHEBI:58210"/>
    </ligand>
</feature>
<evidence type="ECO:0000256" key="12">
    <source>
        <dbReference type="ARBA" id="ARBA00063044"/>
    </source>
</evidence>
<dbReference type="InterPro" id="IPR023173">
    <property type="entry name" value="NADPH_Cyt_P450_Rdtase_alpha"/>
</dbReference>
<feature type="domain" description="FAD-binding FR-type" evidence="15">
    <location>
        <begin position="197"/>
        <end position="437"/>
    </location>
</feature>
<dbReference type="SUPFAM" id="SSF52218">
    <property type="entry name" value="Flavoproteins"/>
    <property type="match status" value="1"/>
</dbReference>
<dbReference type="Pfam" id="PF00667">
    <property type="entry name" value="FAD_binding_1"/>
    <property type="match status" value="1"/>
</dbReference>
<proteinExistence type="inferred from homology"/>
<sequence length="590" mass="67272">MDDKIRKLTILYGSQTGSAQEVAERIWREARCNHFHGQVKAMDDYTVSELIFERLAVFVCSTTGQGDQPDNMKKFWKFLLRKNLPVDSLRNLRFAVLGLGDSSYVKFNHVAKKLHRRLEGLGAHALCKVGLADDQHDLGADAVVDPWVQNLWNILNIMYPPPVELATQAVSFPSSRWNVVTSDVILSNRTEWLQWEDNSSLCPVLVNQRITHNQHFQDVRLIKLKSSLSYSPGDVVMVRPQNLPESTEQLLEILKHHKLHYLRPDTTLTILNKDDDMPVPPALSLPVTLHQCAQLYWDLNAVPKRYTFQIMCNFTTSELEKEKLQELISAEGQEDLFKYCNRPRRTILEVLSDFPHASANIPISYFFDIFQPIRQRAFSIASSPKAHAGEIHILLAVVQYKTSLFKPRLGLCSNWLASCSINNHLPVCIKKGSFTFPLDKSIPIIMVGPGTGVAPFRSFIQERVCSDSADSDTLLLVFGNRNHMADFHMADEWKSLEHMRKLTLLTAFSRDQPHKIYVQHIIEKESSLMYRWLERGCWIYVAGNANNMPAAVRNAFVTVLQDKGGLAPQQADDFITSMESKGMYQTETWS</sequence>
<dbReference type="Pfam" id="PF00175">
    <property type="entry name" value="NAD_binding_1"/>
    <property type="match status" value="1"/>
</dbReference>